<dbReference type="Proteomes" id="UP001305414">
    <property type="component" value="Unassembled WGS sequence"/>
</dbReference>
<dbReference type="Gene3D" id="3.50.50.60">
    <property type="entry name" value="FAD/NAD(P)-binding domain"/>
    <property type="match status" value="1"/>
</dbReference>
<comment type="caution">
    <text evidence="5">The sequence shown here is derived from an EMBL/GenBank/DDBJ whole genome shotgun (WGS) entry which is preliminary data.</text>
</comment>
<evidence type="ECO:0000256" key="3">
    <source>
        <dbReference type="ARBA" id="ARBA00023002"/>
    </source>
</evidence>
<keyword evidence="4" id="KW-0503">Monooxygenase</keyword>
<comment type="similarity">
    <text evidence="2">Belongs to the paxM FAD-dependent monooxygenase family.</text>
</comment>
<keyword evidence="3" id="KW-0560">Oxidoreductase</keyword>
<sequence length="518" mass="57224">MLNAASINSAERFVTIGSPTLANNNFAMTLHSQSDIVETVDGICRCPRTGIKIVISGAGIGGLFAALECWRKGNDVEILEQNDSPSTLGDFFVIGPSALSTLHYYPKMLAEYNASSWNSPLWWCDPDGNKLVSEFPGWNRPGAAPHAAKDVPIVGFIKLRPRIIQMMEDQINRLGIPIHYGRKTACYEEDDSSGEARVITASGEVFTGDIIIAAEGIGTKSHGIVTGRQVPFVDSGYAIMRGAFNPNLITPGSKGAKLLLGPGQTPEVRTYAGTDMHLITLFTHEKVGLAFTHKEDGSAKESWSNTIPAKDLVAILKERTNWGEEIMDFVKQVPADTLIDWKLTWRDPQPVWASKGGRIIQLGDSAHAFLPSSANGATQAMEDGISLAECLYQSGKERVPWATKVHTKLRYQRVSVIQQLGIVTRHTLHHIDMSLLDEEKNPFENVFRLGRWIWQHNPETYAQEQFTAALGHLQTGAPFENTNLPKGHMYKDWDVESELKKQEVGVLPDLMFNGDWSS</sequence>
<evidence type="ECO:0008006" key="7">
    <source>
        <dbReference type="Google" id="ProtNLM"/>
    </source>
</evidence>
<evidence type="ECO:0000256" key="2">
    <source>
        <dbReference type="ARBA" id="ARBA00007992"/>
    </source>
</evidence>
<dbReference type="InterPro" id="IPR050493">
    <property type="entry name" value="FAD-dep_Monooxygenase_BioMet"/>
</dbReference>
<dbReference type="PANTHER" id="PTHR13789">
    <property type="entry name" value="MONOOXYGENASE"/>
    <property type="match status" value="1"/>
</dbReference>
<protein>
    <recommendedName>
        <fullName evidence="7">FAD-binding domain-containing protein</fullName>
    </recommendedName>
</protein>
<proteinExistence type="inferred from homology"/>
<dbReference type="EMBL" id="JAWHQM010000023">
    <property type="protein sequence ID" value="KAK5632273.1"/>
    <property type="molecule type" value="Genomic_DNA"/>
</dbReference>
<gene>
    <name evidence="5" type="ORF">RRF57_007987</name>
</gene>
<organism evidence="5 6">
    <name type="scientific">Xylaria bambusicola</name>
    <dbReference type="NCBI Taxonomy" id="326684"/>
    <lineage>
        <taxon>Eukaryota</taxon>
        <taxon>Fungi</taxon>
        <taxon>Dikarya</taxon>
        <taxon>Ascomycota</taxon>
        <taxon>Pezizomycotina</taxon>
        <taxon>Sordariomycetes</taxon>
        <taxon>Xylariomycetidae</taxon>
        <taxon>Xylariales</taxon>
        <taxon>Xylariaceae</taxon>
        <taxon>Xylaria</taxon>
    </lineage>
</organism>
<evidence type="ECO:0000313" key="5">
    <source>
        <dbReference type="EMBL" id="KAK5632273.1"/>
    </source>
</evidence>
<accession>A0AAN7ZB44</accession>
<dbReference type="InterPro" id="IPR036188">
    <property type="entry name" value="FAD/NAD-bd_sf"/>
</dbReference>
<evidence type="ECO:0000313" key="6">
    <source>
        <dbReference type="Proteomes" id="UP001305414"/>
    </source>
</evidence>
<dbReference type="AlphaFoldDB" id="A0AAN7ZB44"/>
<name>A0AAN7ZB44_9PEZI</name>
<dbReference type="PRINTS" id="PR00420">
    <property type="entry name" value="RNGMNOXGNASE"/>
</dbReference>
<dbReference type="PANTHER" id="PTHR13789:SF315">
    <property type="entry name" value="FAD-DEPENDENT MONOOXYGENASE MDPD"/>
    <property type="match status" value="1"/>
</dbReference>
<dbReference type="SUPFAM" id="SSF51905">
    <property type="entry name" value="FAD/NAD(P)-binding domain"/>
    <property type="match status" value="1"/>
</dbReference>
<dbReference type="GO" id="GO:0004497">
    <property type="term" value="F:monooxygenase activity"/>
    <property type="evidence" value="ECO:0007669"/>
    <property type="project" value="UniProtKB-KW"/>
</dbReference>
<reference evidence="5 6" key="1">
    <citation type="submission" date="2023-10" db="EMBL/GenBank/DDBJ databases">
        <title>Draft genome sequence of Xylaria bambusicola isolate GMP-LS, the root and basal stem rot pathogen of sugarcane in Indonesia.</title>
        <authorList>
            <person name="Selvaraj P."/>
            <person name="Muralishankar V."/>
            <person name="Muruganantham S."/>
            <person name="Sp S."/>
            <person name="Haryani S."/>
            <person name="Lau K.J.X."/>
            <person name="Naqvi N.I."/>
        </authorList>
    </citation>
    <scope>NUCLEOTIDE SEQUENCE [LARGE SCALE GENOMIC DNA]</scope>
    <source>
        <strain evidence="5">GMP-LS</strain>
    </source>
</reference>
<comment type="cofactor">
    <cofactor evidence="1">
        <name>FAD</name>
        <dbReference type="ChEBI" id="CHEBI:57692"/>
    </cofactor>
</comment>
<evidence type="ECO:0000256" key="1">
    <source>
        <dbReference type="ARBA" id="ARBA00001974"/>
    </source>
</evidence>
<evidence type="ECO:0000256" key="4">
    <source>
        <dbReference type="ARBA" id="ARBA00023033"/>
    </source>
</evidence>
<keyword evidence="6" id="KW-1185">Reference proteome</keyword>